<reference evidence="1 2" key="1">
    <citation type="submission" date="2019-07" db="EMBL/GenBank/DDBJ databases">
        <title>Whole genome shotgun sequence of Staphylococcus gallinarum NBRC 109767.</title>
        <authorList>
            <person name="Hosoyama A."/>
            <person name="Uohara A."/>
            <person name="Ohji S."/>
            <person name="Ichikawa N."/>
        </authorList>
    </citation>
    <scope>NUCLEOTIDE SEQUENCE [LARGE SCALE GENOMIC DNA]</scope>
    <source>
        <strain evidence="1 2">NBRC 109767</strain>
    </source>
</reference>
<keyword evidence="2" id="KW-1185">Reference proteome</keyword>
<accession>A0ABQ0Y260</accession>
<gene>
    <name evidence="1" type="ORF">SGA02_13180</name>
</gene>
<evidence type="ECO:0000313" key="1">
    <source>
        <dbReference type="EMBL" id="GEQ05490.1"/>
    </source>
</evidence>
<proteinExistence type="predicted"/>
<name>A0ABQ0Y260_STAGA</name>
<comment type="caution">
    <text evidence="1">The sequence shown here is derived from an EMBL/GenBank/DDBJ whole genome shotgun (WGS) entry which is preliminary data.</text>
</comment>
<organism evidence="1 2">
    <name type="scientific">Staphylococcus gallinarum</name>
    <dbReference type="NCBI Taxonomy" id="1293"/>
    <lineage>
        <taxon>Bacteria</taxon>
        <taxon>Bacillati</taxon>
        <taxon>Bacillota</taxon>
        <taxon>Bacilli</taxon>
        <taxon>Bacillales</taxon>
        <taxon>Staphylococcaceae</taxon>
        <taxon>Staphylococcus</taxon>
    </lineage>
</organism>
<dbReference type="EMBL" id="BKAX01000003">
    <property type="protein sequence ID" value="GEQ05490.1"/>
    <property type="molecule type" value="Genomic_DNA"/>
</dbReference>
<dbReference type="Proteomes" id="UP000321057">
    <property type="component" value="Unassembled WGS sequence"/>
</dbReference>
<evidence type="ECO:0000313" key="2">
    <source>
        <dbReference type="Proteomes" id="UP000321057"/>
    </source>
</evidence>
<sequence>MAIFFEVTKCFVQQSIEHYKMKYGLSTLCGDYLIQFSPLRVFEYKNLENGSNVE</sequence>
<protein>
    <submittedName>
        <fullName evidence="1">Uncharacterized protein</fullName>
    </submittedName>
</protein>